<proteinExistence type="predicted"/>
<sequence length="253" mass="28679">MPLAVLPARICDIEAVYDVYFKAFEHQAVLRFLFPGGIDRKTHTEGTKNMWNVDTNGYPIKCVDTDTGEIIGMACWDIFWKPSAESTWPKPEGAVWLEGKDRETADAILVPIWNMHEKLFGEHKHIYLPTIAVRPDHQRRGAGRLLMQWGITMAENLSLPIYLESTGPGNSLYEAMGFERLTHVQIIHKAAITGEPEDTEVPLMVKMPSNARGMTFKEWTDKGYPETGHLSLERGLLSSDEPELLWARQTRTA</sequence>
<gene>
    <name evidence="1" type="ORF">NUW58_g3039</name>
</gene>
<name>A0ACC1PDR5_9PEZI</name>
<accession>A0ACC1PDR5</accession>
<comment type="caution">
    <text evidence="1">The sequence shown here is derived from an EMBL/GenBank/DDBJ whole genome shotgun (WGS) entry which is preliminary data.</text>
</comment>
<evidence type="ECO:0000313" key="2">
    <source>
        <dbReference type="Proteomes" id="UP001143856"/>
    </source>
</evidence>
<dbReference type="EMBL" id="JAPDGR010000436">
    <property type="protein sequence ID" value="KAJ2990263.1"/>
    <property type="molecule type" value="Genomic_DNA"/>
</dbReference>
<organism evidence="1 2">
    <name type="scientific">Xylaria curta</name>
    <dbReference type="NCBI Taxonomy" id="42375"/>
    <lineage>
        <taxon>Eukaryota</taxon>
        <taxon>Fungi</taxon>
        <taxon>Dikarya</taxon>
        <taxon>Ascomycota</taxon>
        <taxon>Pezizomycotina</taxon>
        <taxon>Sordariomycetes</taxon>
        <taxon>Xylariomycetidae</taxon>
        <taxon>Xylariales</taxon>
        <taxon>Xylariaceae</taxon>
        <taxon>Xylaria</taxon>
    </lineage>
</organism>
<evidence type="ECO:0000313" key="1">
    <source>
        <dbReference type="EMBL" id="KAJ2990263.1"/>
    </source>
</evidence>
<dbReference type="Proteomes" id="UP001143856">
    <property type="component" value="Unassembled WGS sequence"/>
</dbReference>
<reference evidence="1" key="1">
    <citation type="submission" date="2022-10" db="EMBL/GenBank/DDBJ databases">
        <title>Genome Sequence of Xylaria curta.</title>
        <authorList>
            <person name="Buettner E."/>
        </authorList>
    </citation>
    <scope>NUCLEOTIDE SEQUENCE</scope>
    <source>
        <strain evidence="1">Babe10</strain>
    </source>
</reference>
<protein>
    <submittedName>
        <fullName evidence="1">Uncharacterized protein</fullName>
    </submittedName>
</protein>
<keyword evidence="2" id="KW-1185">Reference proteome</keyword>